<accession>A0A1S1MSJ2</accession>
<dbReference type="Pfam" id="PF19268">
    <property type="entry name" value="CIS_TMP"/>
    <property type="match status" value="2"/>
</dbReference>
<reference evidence="1 2" key="1">
    <citation type="submission" date="2016-09" db="EMBL/GenBank/DDBJ databases">
        <title>Pseudoalteromonas amylolytica sp. nov., isolated from the surface seawater.</title>
        <authorList>
            <person name="Wu Y.-H."/>
            <person name="Cheng H."/>
            <person name="Jin X.-B."/>
            <person name="Wang C.-S."/>
            <person name="Xu X.-W."/>
        </authorList>
    </citation>
    <scope>NUCLEOTIDE SEQUENCE [LARGE SCALE GENOMIC DNA]</scope>
    <source>
        <strain evidence="1 2">JW1</strain>
    </source>
</reference>
<dbReference type="Proteomes" id="UP000179786">
    <property type="component" value="Unassembled WGS sequence"/>
</dbReference>
<dbReference type="OrthoDB" id="499748at2"/>
<gene>
    <name evidence="1" type="ORF">BET10_15070</name>
</gene>
<evidence type="ECO:0000313" key="1">
    <source>
        <dbReference type="EMBL" id="OHU90093.1"/>
    </source>
</evidence>
<dbReference type="InterPro" id="IPR045538">
    <property type="entry name" value="CIS_TMP"/>
</dbReference>
<evidence type="ECO:0000313" key="2">
    <source>
        <dbReference type="Proteomes" id="UP000179786"/>
    </source>
</evidence>
<comment type="caution">
    <text evidence="1">The sequence shown here is derived from an EMBL/GenBank/DDBJ whole genome shotgun (WGS) entry which is preliminary data.</text>
</comment>
<proteinExistence type="predicted"/>
<dbReference type="STRING" id="1859457.BET10_15070"/>
<protein>
    <submittedName>
        <fullName evidence="1">Uncharacterized protein</fullName>
    </submittedName>
</protein>
<dbReference type="RefSeq" id="WP_070986061.1">
    <property type="nucleotide sequence ID" value="NZ_MKJU01000027.1"/>
</dbReference>
<name>A0A1S1MSJ2_9GAMM</name>
<dbReference type="EMBL" id="MKJU01000027">
    <property type="protein sequence ID" value="OHU90093.1"/>
    <property type="molecule type" value="Genomic_DNA"/>
</dbReference>
<organism evidence="1 2">
    <name type="scientific">Pseudoalteromonas amylolytica</name>
    <dbReference type="NCBI Taxonomy" id="1859457"/>
    <lineage>
        <taxon>Bacteria</taxon>
        <taxon>Pseudomonadati</taxon>
        <taxon>Pseudomonadota</taxon>
        <taxon>Gammaproteobacteria</taxon>
        <taxon>Alteromonadales</taxon>
        <taxon>Pseudoalteromonadaceae</taxon>
        <taxon>Pseudoalteromonas</taxon>
    </lineage>
</organism>
<keyword evidence="2" id="KW-1185">Reference proteome</keyword>
<sequence>MMMSKHMIGQCQWQTSFDDQTNVTQLQDALSQWSNQILPSVLNSVFERYCPAAQTWRIEQLHIDLGTLALSELDTQLPIKVAAALEQALLKMLQRYGADSQSGSGNKMTIVGQDESELALLRWFLLYGVSPWWVVGNNSPLHVVDAQMSQQPNALASLIRDVGHRDAVRRRIVWQWGEARTRKTVQILEPWNAQFICSYADNILLAQQQPQSRIPKDSNLQTHLWYWVLTHLLVDRGTLFNTSQFVRATLWQMAQHYQLSFHDLLEQMSEVAKRMQETGLVAPQFLQVLIDIQRSEQQQLKDASKVDVQTDLWSIFSGLLHDKQASIQEYGHTYHLTELFTRLAQVEPSKMALALKQEGQAEAVRVHIVKQFNEQQLAHIVDVVAPHDTSFILAHVSHTQTLLKAQHLDPEVIWRVLLAYLFVNRGSYFNRRQFVHTTLSQVSQHFGVDYHLVLLLLQQTNSLPSKAGQQYELFTILADLQQRQAKQEQHNDTFWLKQYGALIDEQVQHSSDYPSLMFGQLNTLSWQHALRGMIMVRPVGSPRSLYSLLKRHHLGVSQRYQLAQKLVAAMTSSGMLLWSDVKQLIHALSPNYASESIQLISALHNWQQQGLMPQVTQHWSLTQLIESIAFSLLNQPEVNSIEQWFIRTTGHIAQRFSLSHSALLQQIWSNVQLESQPHEVLEKSLVQSLKGALSADLLALPSTYDRVPEHVIYAPLSYSLIKTFKALALRFNLPTEMVLKLCAEFACKGGLHKEIKSFAELPGQKVTSFLNHLATHFVLPVTKLRRYLVVQFARTTSMRRSVQKMQDVSADASATDAMVGKMTTLVKPKTSRIAIKQISQTVLQMEARRQAHTYTEKNSGSVGEMTSSSVATKAAEIKSIAPLSSTSKPANTVLVLQAQENLLNNRIRLSQQAYKRALKLSRQSVSELLTCLLNMRGSKHVFIYELTKVADHKDLLNWLLNPFDTATKACWLYRLYLASESGKKGSVSMSEKPLNFDELFAMVVKQLRDEQQHLGVMIVQKVAVMSTPNGQLKSLLQSPLLRSWLRPVLPDIWQGVAACDKWCQQIHTWLHSAIAAGDESNLQFFKTQHMLQKNDAKLAKSLFWQLLTQHFNSCLHAATRSLHSAMFTKELATQLIAILILRWTQAHSLNLALSVAQLERYSQSKGLGFVLPQSSWTNIVNKLKRVTNQGSFTDIAQNLSAQSSADEHTAKRLTDGTSVVSAQASRVKQADLHKGDGLSREPKRQYFDGTDHCDWRQDFDGVYLNRSNIKAIFEYWLCHGVRPHFIDLHASFSGARLLNDMQLHKPKLWCDTLAPLLDDDNVRARVANHITLLTLLDALTRAGKLTSLQLTMFSEVEHVLKAFASSGIALNEQECEQFLLICLLRALANNELAELSAESLLQAICWQLVQHQVCSADDLARALGQDAIPNLPHVMNALSELRKQLSRYQQSTKRHSDSPLQHEALAQVLGEKENNAPEQPTEFPMSVPNAGLVLIQSFIPHLFERLGLVSDDKFVSEQKQRAAVHYLQFLVTGQSATEEHHLILNKLMCGYGVTQPVEAGVTLSQSDIDTIHSLIEAVCNYWPAIGKTSVDGFRGNWLVRNGTLTEAQDHWDLIVEKRVYDILISRSPLSYSIVKLPWMEKPIYVTWPT</sequence>